<dbReference type="Proteomes" id="UP000199601">
    <property type="component" value="Unassembled WGS sequence"/>
</dbReference>
<reference evidence="3" key="1">
    <citation type="submission" date="2015-03" db="EMBL/GenBank/DDBJ databases">
        <authorList>
            <person name="Urmite Genomes"/>
        </authorList>
    </citation>
    <scope>NUCLEOTIDE SEQUENCE [LARGE SCALE GENOMIC DNA]</scope>
    <source>
        <strain evidence="3">CSUR P1344</strain>
    </source>
</reference>
<evidence type="ECO:0000313" key="3">
    <source>
        <dbReference type="Proteomes" id="UP000199601"/>
    </source>
</evidence>
<dbReference type="InterPro" id="IPR051783">
    <property type="entry name" value="NAD(P)-dependent_oxidoreduct"/>
</dbReference>
<dbReference type="InterPro" id="IPR036291">
    <property type="entry name" value="NAD(P)-bd_dom_sf"/>
</dbReference>
<sequence length="334" mass="35452">MQIAVTGGTGYLGAHVVRGLLNAGHQVRLLAEPGWDNPELLRRFSEVGSITVLTGDVRESDTVATLLDNCDAMLHAASVVGTDNRREKLMWEINAFATESVLRQAHDRGLDPILTINSYSSLFSPAVPVIGPDTPTAAGRSSYAKTKGYADRTARRLQDEGAPVVITYPSSVVGPALMTAPGITEQGWAPIIRAGVAPRLQHAGMMMVDVRDVADVHVASMRPGHGPKRYVCGGVMLSFDEMIGALEAGSGRRIRRIPVTGGMFRALGRIADAVGGLLPLGAGFSFEAAQLLTAATPTDDSRTLAELGVTWRSPREAIIATFAPRSGEDASFRP</sequence>
<evidence type="ECO:0000259" key="1">
    <source>
        <dbReference type="Pfam" id="PF01370"/>
    </source>
</evidence>
<gene>
    <name evidence="2" type="ORF">BN000_03956</name>
</gene>
<evidence type="ECO:0000313" key="2">
    <source>
        <dbReference type="EMBL" id="CQD17774.1"/>
    </source>
</evidence>
<dbReference type="GO" id="GO:0005737">
    <property type="term" value="C:cytoplasm"/>
    <property type="evidence" value="ECO:0007669"/>
    <property type="project" value="TreeGrafter"/>
</dbReference>
<dbReference type="InterPro" id="IPR001509">
    <property type="entry name" value="Epimerase_deHydtase"/>
</dbReference>
<accession>A0A0U1DLK0</accession>
<name>A0A0U1DLK0_9MYCO</name>
<keyword evidence="3" id="KW-1185">Reference proteome</keyword>
<dbReference type="Pfam" id="PF01370">
    <property type="entry name" value="Epimerase"/>
    <property type="match status" value="1"/>
</dbReference>
<protein>
    <submittedName>
        <fullName evidence="2">Nucleoside-diphosphate-sugar epimerase</fullName>
    </submittedName>
</protein>
<organism evidence="2 3">
    <name type="scientific">Mycobacterium europaeum</name>
    <dbReference type="NCBI Taxonomy" id="761804"/>
    <lineage>
        <taxon>Bacteria</taxon>
        <taxon>Bacillati</taxon>
        <taxon>Actinomycetota</taxon>
        <taxon>Actinomycetes</taxon>
        <taxon>Mycobacteriales</taxon>
        <taxon>Mycobacteriaceae</taxon>
        <taxon>Mycobacterium</taxon>
        <taxon>Mycobacterium simiae complex</taxon>
    </lineage>
</organism>
<dbReference type="PANTHER" id="PTHR48079:SF6">
    <property type="entry name" value="NAD(P)-BINDING DOMAIN-CONTAINING PROTEIN-RELATED"/>
    <property type="match status" value="1"/>
</dbReference>
<dbReference type="Gene3D" id="3.40.50.720">
    <property type="entry name" value="NAD(P)-binding Rossmann-like Domain"/>
    <property type="match status" value="1"/>
</dbReference>
<dbReference type="RefSeq" id="WP_090422430.1">
    <property type="nucleotide sequence ID" value="NZ_CTEC01000002.1"/>
</dbReference>
<dbReference type="GO" id="GO:0004029">
    <property type="term" value="F:aldehyde dehydrogenase (NAD+) activity"/>
    <property type="evidence" value="ECO:0007669"/>
    <property type="project" value="TreeGrafter"/>
</dbReference>
<dbReference type="PANTHER" id="PTHR48079">
    <property type="entry name" value="PROTEIN YEEZ"/>
    <property type="match status" value="1"/>
</dbReference>
<dbReference type="EMBL" id="CTEC01000002">
    <property type="protein sequence ID" value="CQD17774.1"/>
    <property type="molecule type" value="Genomic_DNA"/>
</dbReference>
<proteinExistence type="predicted"/>
<dbReference type="AlphaFoldDB" id="A0A0U1DLK0"/>
<dbReference type="SUPFAM" id="SSF51735">
    <property type="entry name" value="NAD(P)-binding Rossmann-fold domains"/>
    <property type="match status" value="1"/>
</dbReference>
<feature type="domain" description="NAD-dependent epimerase/dehydratase" evidence="1">
    <location>
        <begin position="3"/>
        <end position="233"/>
    </location>
</feature>